<dbReference type="AlphaFoldDB" id="A0A9P3GT53"/>
<sequence>MRRRPRSLRDRIGIPGLSAARVAIVRSTHLLAPFCLIPSRVASDIGFDQPRDERAVPGMQRGSRDCSCFDCETI</sequence>
<comment type="caution">
    <text evidence="1">The sequence shown here is derived from an EMBL/GenBank/DDBJ whole genome shotgun (WGS) entry which is preliminary data.</text>
</comment>
<dbReference type="Proteomes" id="UP000703269">
    <property type="component" value="Unassembled WGS sequence"/>
</dbReference>
<keyword evidence="2" id="KW-1185">Reference proteome</keyword>
<evidence type="ECO:0000313" key="2">
    <source>
        <dbReference type="Proteomes" id="UP000703269"/>
    </source>
</evidence>
<name>A0A9P3GT53_9APHY</name>
<reference evidence="1 2" key="1">
    <citation type="submission" date="2021-08" db="EMBL/GenBank/DDBJ databases">
        <title>Draft Genome Sequence of Phanerochaete sordida strain YK-624.</title>
        <authorList>
            <person name="Mori T."/>
            <person name="Dohra H."/>
            <person name="Suzuki T."/>
            <person name="Kawagishi H."/>
            <person name="Hirai H."/>
        </authorList>
    </citation>
    <scope>NUCLEOTIDE SEQUENCE [LARGE SCALE GENOMIC DNA]</scope>
    <source>
        <strain evidence="1 2">YK-624</strain>
    </source>
</reference>
<protein>
    <submittedName>
        <fullName evidence="1">Uncharacterized protein</fullName>
    </submittedName>
</protein>
<organism evidence="1 2">
    <name type="scientific">Phanerochaete sordida</name>
    <dbReference type="NCBI Taxonomy" id="48140"/>
    <lineage>
        <taxon>Eukaryota</taxon>
        <taxon>Fungi</taxon>
        <taxon>Dikarya</taxon>
        <taxon>Basidiomycota</taxon>
        <taxon>Agaricomycotina</taxon>
        <taxon>Agaricomycetes</taxon>
        <taxon>Polyporales</taxon>
        <taxon>Phanerochaetaceae</taxon>
        <taxon>Phanerochaete</taxon>
    </lineage>
</organism>
<accession>A0A9P3GT53</accession>
<dbReference type="EMBL" id="BPQB01000100">
    <property type="protein sequence ID" value="GJE99079.1"/>
    <property type="molecule type" value="Genomic_DNA"/>
</dbReference>
<evidence type="ECO:0000313" key="1">
    <source>
        <dbReference type="EMBL" id="GJE99079.1"/>
    </source>
</evidence>
<proteinExistence type="predicted"/>
<gene>
    <name evidence="1" type="ORF">PsYK624_153200</name>
</gene>